<reference evidence="1 2" key="1">
    <citation type="submission" date="2018-08" db="EMBL/GenBank/DDBJ databases">
        <title>A genome reference for cultivated species of the human gut microbiota.</title>
        <authorList>
            <person name="Zou Y."/>
            <person name="Xue W."/>
            <person name="Luo G."/>
        </authorList>
    </citation>
    <scope>NUCLEOTIDE SEQUENCE [LARGE SCALE GENOMIC DNA]</scope>
    <source>
        <strain evidence="1 2">AF19-13AC</strain>
    </source>
</reference>
<organism evidence="1 2">
    <name type="scientific">Hungatella hathewayi</name>
    <dbReference type="NCBI Taxonomy" id="154046"/>
    <lineage>
        <taxon>Bacteria</taxon>
        <taxon>Bacillati</taxon>
        <taxon>Bacillota</taxon>
        <taxon>Clostridia</taxon>
        <taxon>Lachnospirales</taxon>
        <taxon>Lachnospiraceae</taxon>
        <taxon>Hungatella</taxon>
    </lineage>
</organism>
<protein>
    <submittedName>
        <fullName evidence="1">Uncharacterized protein</fullName>
    </submittedName>
</protein>
<dbReference type="OrthoDB" id="2063528at2"/>
<dbReference type="AlphaFoldDB" id="A0A3E3DNK9"/>
<evidence type="ECO:0000313" key="1">
    <source>
        <dbReference type="EMBL" id="RGD70904.1"/>
    </source>
</evidence>
<comment type="caution">
    <text evidence="1">The sequence shown here is derived from an EMBL/GenBank/DDBJ whole genome shotgun (WGS) entry which is preliminary data.</text>
</comment>
<name>A0A3E3DNK9_9FIRM</name>
<evidence type="ECO:0000313" key="2">
    <source>
        <dbReference type="Proteomes" id="UP000261023"/>
    </source>
</evidence>
<gene>
    <name evidence="1" type="ORF">DWX31_08260</name>
</gene>
<accession>A0A3E3DNK9</accession>
<sequence>MVYHVLGIETVDYVSKKTGQPVRGTNLHCTYPTDPDNKKIQGDRVERLYVPERVRVDGIQLGDNVEVYFNRFGSVDSVQIA</sequence>
<dbReference type="Proteomes" id="UP000261023">
    <property type="component" value="Unassembled WGS sequence"/>
</dbReference>
<proteinExistence type="predicted"/>
<dbReference type="EMBL" id="QTJW01000005">
    <property type="protein sequence ID" value="RGD70904.1"/>
    <property type="molecule type" value="Genomic_DNA"/>
</dbReference>
<dbReference type="RefSeq" id="WP_025530844.1">
    <property type="nucleotide sequence ID" value="NZ_QTJW01000005.1"/>
</dbReference>